<protein>
    <submittedName>
        <fullName evidence="2">Isochorismatase</fullName>
    </submittedName>
</protein>
<gene>
    <name evidence="2" type="ORF">CGC43_05215</name>
</gene>
<evidence type="ECO:0000259" key="1">
    <source>
        <dbReference type="Pfam" id="PF00857"/>
    </source>
</evidence>
<proteinExistence type="predicted"/>
<accession>A0A345JTR4</accession>
<dbReference type="KEGG" id="foo:CGC45_05210"/>
<dbReference type="Proteomes" id="UP000253862">
    <property type="component" value="Chromosome"/>
</dbReference>
<keyword evidence="3" id="KW-1185">Reference proteome</keyword>
<dbReference type="EMBL" id="CP022375">
    <property type="protein sequence ID" value="AXH30710.1"/>
    <property type="molecule type" value="Genomic_DNA"/>
</dbReference>
<name>A0A345JTR4_9GAMM</name>
<dbReference type="AlphaFoldDB" id="A0A345JTR4"/>
<evidence type="ECO:0000313" key="3">
    <source>
        <dbReference type="Proteomes" id="UP000253862"/>
    </source>
</evidence>
<dbReference type="InterPro" id="IPR036380">
    <property type="entry name" value="Isochorismatase-like_sf"/>
</dbReference>
<dbReference type="RefSeq" id="WP_071629974.1">
    <property type="nucleotide sequence ID" value="NZ_CP022375.1"/>
</dbReference>
<dbReference type="Gene3D" id="3.40.50.850">
    <property type="entry name" value="Isochorismatase-like"/>
    <property type="match status" value="1"/>
</dbReference>
<sequence length="167" mass="19048">MSKLLVVIDMQKGFDCTEARAVIANLNKSYSYFDNVSFAIFENRKNSLFETQLKWVDFQNEEDRRLIDGVEVPENAYFTKHHNYTVYNDELKALIRKLKPTEIYLGGLFSDVCLLKTSMDMFDDGIVPYIIKDLSGSPHGIVAQEVAFAAMKEGLGDDRIVMTSDLK</sequence>
<feature type="domain" description="Isochorismatase-like" evidence="1">
    <location>
        <begin position="4"/>
        <end position="152"/>
    </location>
</feature>
<dbReference type="InterPro" id="IPR000868">
    <property type="entry name" value="Isochorismatase-like_dom"/>
</dbReference>
<reference evidence="2 3" key="1">
    <citation type="submission" date="2017-07" db="EMBL/GenBank/DDBJ databases">
        <title>Complete genome sequences and comparative analysis of the novel pathogen Francisella opportunistica.</title>
        <authorList>
            <person name="Dietrich E.A."/>
            <person name="Kingry L.C."/>
            <person name="Petersen J.M."/>
        </authorList>
    </citation>
    <scope>NUCLEOTIDE SEQUENCE [LARGE SCALE GENOMIC DNA]</scope>
    <source>
        <strain evidence="2 3">14-2155</strain>
    </source>
</reference>
<evidence type="ECO:0000313" key="2">
    <source>
        <dbReference type="EMBL" id="AXH30710.1"/>
    </source>
</evidence>
<organism evidence="2 3">
    <name type="scientific">Francisella opportunistica</name>
    <dbReference type="NCBI Taxonomy" id="2016517"/>
    <lineage>
        <taxon>Bacteria</taxon>
        <taxon>Pseudomonadati</taxon>
        <taxon>Pseudomonadota</taxon>
        <taxon>Gammaproteobacteria</taxon>
        <taxon>Thiotrichales</taxon>
        <taxon>Francisellaceae</taxon>
        <taxon>Francisella</taxon>
    </lineage>
</organism>
<dbReference type="Pfam" id="PF00857">
    <property type="entry name" value="Isochorismatase"/>
    <property type="match status" value="1"/>
</dbReference>
<dbReference type="OrthoDB" id="9796958at2"/>
<dbReference type="SUPFAM" id="SSF52499">
    <property type="entry name" value="Isochorismatase-like hydrolases"/>
    <property type="match status" value="1"/>
</dbReference>